<feature type="non-terminal residue" evidence="3">
    <location>
        <position position="1"/>
    </location>
</feature>
<name>X0TNE1_9ZZZZ</name>
<proteinExistence type="inferred from homology"/>
<accession>X0TNE1</accession>
<dbReference type="Pfam" id="PF02481">
    <property type="entry name" value="DNA_processg_A"/>
    <property type="match status" value="1"/>
</dbReference>
<dbReference type="Gene3D" id="3.40.50.450">
    <property type="match status" value="1"/>
</dbReference>
<comment type="similarity">
    <text evidence="1">Belongs to the DprA/Smf family.</text>
</comment>
<evidence type="ECO:0000259" key="2">
    <source>
        <dbReference type="Pfam" id="PF02481"/>
    </source>
</evidence>
<reference evidence="3" key="1">
    <citation type="journal article" date="2014" name="Front. Microbiol.">
        <title>High frequency of phylogenetically diverse reductive dehalogenase-homologous genes in deep subseafloor sedimentary metagenomes.</title>
        <authorList>
            <person name="Kawai M."/>
            <person name="Futagami T."/>
            <person name="Toyoda A."/>
            <person name="Takaki Y."/>
            <person name="Nishi S."/>
            <person name="Hori S."/>
            <person name="Arai W."/>
            <person name="Tsubouchi T."/>
            <person name="Morono Y."/>
            <person name="Uchiyama I."/>
            <person name="Ito T."/>
            <person name="Fujiyama A."/>
            <person name="Inagaki F."/>
            <person name="Takami H."/>
        </authorList>
    </citation>
    <scope>NUCLEOTIDE SEQUENCE</scope>
    <source>
        <strain evidence="3">Expedition CK06-06</strain>
    </source>
</reference>
<gene>
    <name evidence="3" type="ORF">S01H1_23986</name>
</gene>
<dbReference type="InterPro" id="IPR003488">
    <property type="entry name" value="DprA"/>
</dbReference>
<dbReference type="InterPro" id="IPR057666">
    <property type="entry name" value="DrpA_SLOG"/>
</dbReference>
<protein>
    <recommendedName>
        <fullName evidence="2">Smf/DprA SLOG domain-containing protein</fullName>
    </recommendedName>
</protein>
<evidence type="ECO:0000313" key="3">
    <source>
        <dbReference type="EMBL" id="GAF89652.1"/>
    </source>
</evidence>
<sequence>AEKSGALITADFALDQGREVFAIPGNINSPLSNGSHNLIKQGAKLVNDYQDILEEIHIALPRKTAEKEMIKENTSLTEEEKIVYRLITKEPTQIDEIIET</sequence>
<organism evidence="3">
    <name type="scientific">marine sediment metagenome</name>
    <dbReference type="NCBI Taxonomy" id="412755"/>
    <lineage>
        <taxon>unclassified sequences</taxon>
        <taxon>metagenomes</taxon>
        <taxon>ecological metagenomes</taxon>
    </lineage>
</organism>
<feature type="non-terminal residue" evidence="3">
    <location>
        <position position="100"/>
    </location>
</feature>
<dbReference type="EMBL" id="BARS01014064">
    <property type="protein sequence ID" value="GAF89652.1"/>
    <property type="molecule type" value="Genomic_DNA"/>
</dbReference>
<dbReference type="GO" id="GO:0009294">
    <property type="term" value="P:DNA-mediated transformation"/>
    <property type="evidence" value="ECO:0007669"/>
    <property type="project" value="InterPro"/>
</dbReference>
<evidence type="ECO:0000256" key="1">
    <source>
        <dbReference type="ARBA" id="ARBA00006525"/>
    </source>
</evidence>
<feature type="domain" description="Smf/DprA SLOG" evidence="2">
    <location>
        <begin position="2"/>
        <end position="56"/>
    </location>
</feature>
<dbReference type="PANTHER" id="PTHR43022">
    <property type="entry name" value="PROTEIN SMF"/>
    <property type="match status" value="1"/>
</dbReference>
<dbReference type="AlphaFoldDB" id="X0TNE1"/>
<dbReference type="PANTHER" id="PTHR43022:SF1">
    <property type="entry name" value="PROTEIN SMF"/>
    <property type="match status" value="1"/>
</dbReference>
<comment type="caution">
    <text evidence="3">The sequence shown here is derived from an EMBL/GenBank/DDBJ whole genome shotgun (WGS) entry which is preliminary data.</text>
</comment>